<dbReference type="PANTHER" id="PTHR21600:SF87">
    <property type="entry name" value="RNA PSEUDOURIDYLATE SYNTHASE DOMAIN-CONTAINING PROTEIN 1"/>
    <property type="match status" value="1"/>
</dbReference>
<evidence type="ECO:0000256" key="1">
    <source>
        <dbReference type="ARBA" id="ARBA00010876"/>
    </source>
</evidence>
<dbReference type="InterPro" id="IPR020103">
    <property type="entry name" value="PsdUridine_synth_cat_dom_sf"/>
</dbReference>
<evidence type="ECO:0000256" key="2">
    <source>
        <dbReference type="SAM" id="MobiDB-lite"/>
    </source>
</evidence>
<evidence type="ECO:0000259" key="3">
    <source>
        <dbReference type="Pfam" id="PF00849"/>
    </source>
</evidence>
<dbReference type="CDD" id="cd02869">
    <property type="entry name" value="PseudoU_synth_RluA_like"/>
    <property type="match status" value="1"/>
</dbReference>
<feature type="region of interest" description="Disordered" evidence="2">
    <location>
        <begin position="339"/>
        <end position="361"/>
    </location>
</feature>
<comment type="similarity">
    <text evidence="1">Belongs to the pseudouridine synthase RluA family.</text>
</comment>
<gene>
    <name evidence="4" type="ORF">Vretimale_4306</name>
</gene>
<dbReference type="Pfam" id="PF00849">
    <property type="entry name" value="PseudoU_synth_2"/>
    <property type="match status" value="1"/>
</dbReference>
<evidence type="ECO:0000313" key="4">
    <source>
        <dbReference type="EMBL" id="GIL99014.1"/>
    </source>
</evidence>
<feature type="domain" description="Pseudouridine synthase RsuA/RluA-like" evidence="3">
    <location>
        <begin position="326"/>
        <end position="417"/>
    </location>
</feature>
<dbReference type="GO" id="GO:0009982">
    <property type="term" value="F:pseudouridine synthase activity"/>
    <property type="evidence" value="ECO:0007669"/>
    <property type="project" value="InterPro"/>
</dbReference>
<organism evidence="4 5">
    <name type="scientific">Volvox reticuliferus</name>
    <dbReference type="NCBI Taxonomy" id="1737510"/>
    <lineage>
        <taxon>Eukaryota</taxon>
        <taxon>Viridiplantae</taxon>
        <taxon>Chlorophyta</taxon>
        <taxon>core chlorophytes</taxon>
        <taxon>Chlorophyceae</taxon>
        <taxon>CS clade</taxon>
        <taxon>Chlamydomonadales</taxon>
        <taxon>Volvocaceae</taxon>
        <taxon>Volvox</taxon>
    </lineage>
</organism>
<evidence type="ECO:0000313" key="5">
    <source>
        <dbReference type="Proteomes" id="UP000722791"/>
    </source>
</evidence>
<dbReference type="SUPFAM" id="SSF55120">
    <property type="entry name" value="Pseudouridine synthase"/>
    <property type="match status" value="2"/>
</dbReference>
<feature type="region of interest" description="Disordered" evidence="2">
    <location>
        <begin position="40"/>
        <end position="69"/>
    </location>
</feature>
<feature type="compositionally biased region" description="Basic residues" evidence="2">
    <location>
        <begin position="458"/>
        <end position="467"/>
    </location>
</feature>
<comment type="caution">
    <text evidence="4">The sequence shown here is derived from an EMBL/GenBank/DDBJ whole genome shotgun (WGS) entry which is preliminary data.</text>
</comment>
<dbReference type="EMBL" id="BNCQ01000006">
    <property type="protein sequence ID" value="GIL99014.1"/>
    <property type="molecule type" value="Genomic_DNA"/>
</dbReference>
<feature type="region of interest" description="Disordered" evidence="2">
    <location>
        <begin position="211"/>
        <end position="268"/>
    </location>
</feature>
<dbReference type="GO" id="GO:0000455">
    <property type="term" value="P:enzyme-directed rRNA pseudouridine synthesis"/>
    <property type="evidence" value="ECO:0007669"/>
    <property type="project" value="TreeGrafter"/>
</dbReference>
<reference evidence="4" key="1">
    <citation type="journal article" date="2021" name="Proc. Natl. Acad. Sci. U.S.A.">
        <title>Three genomes in the algal genus Volvox reveal the fate of a haploid sex-determining region after a transition to homothallism.</title>
        <authorList>
            <person name="Yamamoto K."/>
            <person name="Hamaji T."/>
            <person name="Kawai-Toyooka H."/>
            <person name="Matsuzaki R."/>
            <person name="Takahashi F."/>
            <person name="Nishimura Y."/>
            <person name="Kawachi M."/>
            <person name="Noguchi H."/>
            <person name="Minakuchi Y."/>
            <person name="Umen J.G."/>
            <person name="Toyoda A."/>
            <person name="Nozaki H."/>
        </authorList>
    </citation>
    <scope>NUCLEOTIDE SEQUENCE</scope>
    <source>
        <strain evidence="4">NIES-3785</strain>
    </source>
</reference>
<proteinExistence type="inferred from homology"/>
<dbReference type="InterPro" id="IPR006145">
    <property type="entry name" value="PsdUridine_synth_RsuA/RluA"/>
</dbReference>
<dbReference type="Gene3D" id="3.30.2350.10">
    <property type="entry name" value="Pseudouridine synthase"/>
    <property type="match status" value="2"/>
</dbReference>
<name>A0A8J4DG70_9CHLO</name>
<feature type="compositionally biased region" description="Acidic residues" evidence="2">
    <location>
        <begin position="431"/>
        <end position="448"/>
    </location>
</feature>
<dbReference type="AlphaFoldDB" id="A0A8J4DG70"/>
<feature type="region of interest" description="Disordered" evidence="2">
    <location>
        <begin position="423"/>
        <end position="470"/>
    </location>
</feature>
<feature type="compositionally biased region" description="Polar residues" evidence="2">
    <location>
        <begin position="51"/>
        <end position="60"/>
    </location>
</feature>
<dbReference type="GO" id="GO:0003723">
    <property type="term" value="F:RNA binding"/>
    <property type="evidence" value="ECO:0007669"/>
    <property type="project" value="InterPro"/>
</dbReference>
<dbReference type="Proteomes" id="UP000722791">
    <property type="component" value="Unassembled WGS sequence"/>
</dbReference>
<protein>
    <recommendedName>
        <fullName evidence="3">Pseudouridine synthase RsuA/RluA-like domain-containing protein</fullName>
    </recommendedName>
</protein>
<sequence>MRRWILRPWLQMFVTSRGTPSCSGSGWLSAWASHPDNWRAMSGLAKESPPRRTTTANQAESCKAGGQQATPGAAVTSAARYQEKALRAVTLLERFLDDFETTTPVSFIRSVGVPTAMSWMRRRGPDVPHAVLYRLFRQRQIRLFDGDKVRRVSASRPLENGDLLLFPNWLVSGKQLRNQQQQKQQFVRKLDPGARATAAVTAAAAIHQSDQYDGMRDDAGGPAGHDGVAAATSGARVHERNTGDSVRQLSHDAAGPGPGSCRDVEAETGEAARWMAPAALAAGAGVTAQSAMSSQLRNPQGQPQQLALVLTPERVRRWVLAVHPGLLFLNKPAGVRVHGRAAGDEPNRGWGHRGRPAGGGMRPPVPVTLDDMMHQALRYGEADEPRLVHRLDQAASGVMVVARNADAATWLCAAFRGKAEQALADGKKGEEEEEKDEEEGNGEEDDGSDKEFGGGRRGGARARRREVHLRTEERPSIHRTYWAFLAGELQPRQSGRISLPVVVDGVACPAVTAYRVKATGCGISWVELTPETARLTGEWKAAEKAVVFFRFHPAPPKPARTATATCAHLVSTIPSLSGRRHQLRVHCARKLGAPIIGDERYGYRGLPPRLMLRDRLPPEWWALLGDDPRVVRRSHEAAGEVDPLPPPVLLHSRELVVKRPGKAAVAAVAPLPRYIRQLIEAAGWPVPSVG</sequence>
<accession>A0A8J4DG70</accession>
<dbReference type="PANTHER" id="PTHR21600">
    <property type="entry name" value="MITOCHONDRIAL RNA PSEUDOURIDINE SYNTHASE"/>
    <property type="match status" value="1"/>
</dbReference>
<dbReference type="InterPro" id="IPR050188">
    <property type="entry name" value="RluA_PseudoU_synthase"/>
</dbReference>